<dbReference type="FunFam" id="3.40.50.300:FF:002997">
    <property type="entry name" value="Sulfotransferase"/>
    <property type="match status" value="1"/>
</dbReference>
<accession>A0A8B8CKK6</accession>
<keyword evidence="6" id="KW-0812">Transmembrane</keyword>
<evidence type="ECO:0000313" key="9">
    <source>
        <dbReference type="RefSeq" id="XP_022316378.1"/>
    </source>
</evidence>
<proteinExistence type="predicted"/>
<evidence type="ECO:0000256" key="3">
    <source>
        <dbReference type="PIRSR" id="PIRSR637359-1"/>
    </source>
</evidence>
<sequence>MSIDIVPRSVRKIRRKSTLFFICGLCALVTVYFLSSNDLLSGDAWVPSTEKHPRTGHNNRDLQHFLVRGSSGQRQLEWTNKSYRGTSSHKLFNGENPTSTTELHLAKGWSSSDSLYLTEPDKGRRRRLPRAIIIGVKKGGTRALLEFLRVHPDVKATGPEPHFFDKHYHKGLDWYRSIMPETLPHQITIEKTPSYFVTNEVPSRIFKMSNSTKLVLVVRDPVTRAVSDYTQILSKHGKSKSFQSSAFLRNDTSRINTSWIVIRIGLYVKHLENWLSVFPLKQIHFVHGENLVTNPGEEMRKVQEFLGLEPVITEKHFFFDKRRGFPCIKKKLTNKRGHCLDESKGRPHPLLPAKVISSLRRFYRPFNEKFYKLTNIDFKWP</sequence>
<evidence type="ECO:0000256" key="5">
    <source>
        <dbReference type="PIRSR" id="PIRSR637359-3"/>
    </source>
</evidence>
<feature type="active site" description="For sulfotransferase activity" evidence="3">
    <location>
        <position position="138"/>
    </location>
</feature>
<protein>
    <submittedName>
        <fullName evidence="9">Heparan sulfate glucosamine 3-O-sulfotransferase 6-like</fullName>
    </submittedName>
</protein>
<evidence type="ECO:0000256" key="2">
    <source>
        <dbReference type="ARBA" id="ARBA00023180"/>
    </source>
</evidence>
<evidence type="ECO:0000256" key="1">
    <source>
        <dbReference type="ARBA" id="ARBA00022679"/>
    </source>
</evidence>
<dbReference type="GeneID" id="111120033"/>
<evidence type="ECO:0000313" key="8">
    <source>
        <dbReference type="Proteomes" id="UP000694844"/>
    </source>
</evidence>
<dbReference type="Proteomes" id="UP000694844">
    <property type="component" value="Chromosome 2"/>
</dbReference>
<dbReference type="InterPro" id="IPR027417">
    <property type="entry name" value="P-loop_NTPase"/>
</dbReference>
<keyword evidence="6" id="KW-0472">Membrane</keyword>
<dbReference type="OrthoDB" id="411451at2759"/>
<dbReference type="PANTHER" id="PTHR10605">
    <property type="entry name" value="HEPARAN SULFATE SULFOTRANSFERASE"/>
    <property type="match status" value="1"/>
</dbReference>
<keyword evidence="6" id="KW-1133">Transmembrane helix</keyword>
<evidence type="ECO:0000256" key="4">
    <source>
        <dbReference type="PIRSR" id="PIRSR637359-2"/>
    </source>
</evidence>
<keyword evidence="2" id="KW-0325">Glycoprotein</keyword>
<feature type="binding site" evidence="4">
    <location>
        <position position="219"/>
    </location>
    <ligand>
        <name>3'-phosphoadenylyl sulfate</name>
        <dbReference type="ChEBI" id="CHEBI:58339"/>
    </ligand>
</feature>
<dbReference type="InterPro" id="IPR000863">
    <property type="entry name" value="Sulfotransferase_dom"/>
</dbReference>
<gene>
    <name evidence="9" type="primary">LOC111120033</name>
</gene>
<dbReference type="GO" id="GO:0008467">
    <property type="term" value="F:[heparan sulfate]-glucosamine 3-sulfotransferase activity"/>
    <property type="evidence" value="ECO:0007669"/>
    <property type="project" value="TreeGrafter"/>
</dbReference>
<feature type="binding site" evidence="4">
    <location>
        <begin position="138"/>
        <end position="142"/>
    </location>
    <ligand>
        <name>3'-phosphoadenylyl sulfate</name>
        <dbReference type="ChEBI" id="CHEBI:58339"/>
    </ligand>
</feature>
<organism evidence="8 9">
    <name type="scientific">Crassostrea virginica</name>
    <name type="common">Eastern oyster</name>
    <dbReference type="NCBI Taxonomy" id="6565"/>
    <lineage>
        <taxon>Eukaryota</taxon>
        <taxon>Metazoa</taxon>
        <taxon>Spiralia</taxon>
        <taxon>Lophotrochozoa</taxon>
        <taxon>Mollusca</taxon>
        <taxon>Bivalvia</taxon>
        <taxon>Autobranchia</taxon>
        <taxon>Pteriomorphia</taxon>
        <taxon>Ostreida</taxon>
        <taxon>Ostreoidea</taxon>
        <taxon>Ostreidae</taxon>
        <taxon>Crassostrea</taxon>
    </lineage>
</organism>
<dbReference type="KEGG" id="cvn:111120033"/>
<dbReference type="PANTHER" id="PTHR10605:SF72">
    <property type="entry name" value="HEPARAN SULFATE 3-O SULFOTRANSFERASE-B, ISOFORM A"/>
    <property type="match status" value="1"/>
</dbReference>
<feature type="transmembrane region" description="Helical" evidence="6">
    <location>
        <begin position="18"/>
        <end position="35"/>
    </location>
</feature>
<dbReference type="Pfam" id="PF00685">
    <property type="entry name" value="Sulfotransfer_1"/>
    <property type="match status" value="1"/>
</dbReference>
<reference evidence="9" key="1">
    <citation type="submission" date="2025-08" db="UniProtKB">
        <authorList>
            <consortium name="RefSeq"/>
        </authorList>
    </citation>
    <scope>IDENTIFICATION</scope>
    <source>
        <tissue evidence="9">Whole sample</tissue>
    </source>
</reference>
<feature type="binding site" evidence="4">
    <location>
        <position position="227"/>
    </location>
    <ligand>
        <name>3'-phosphoadenylyl sulfate</name>
        <dbReference type="ChEBI" id="CHEBI:58339"/>
    </ligand>
</feature>
<keyword evidence="8" id="KW-1185">Reference proteome</keyword>
<feature type="domain" description="Sulfotransferase" evidence="7">
    <location>
        <begin position="129"/>
        <end position="369"/>
    </location>
</feature>
<dbReference type="AlphaFoldDB" id="A0A8B8CKK6"/>
<dbReference type="SUPFAM" id="SSF52540">
    <property type="entry name" value="P-loop containing nucleoside triphosphate hydrolases"/>
    <property type="match status" value="1"/>
</dbReference>
<evidence type="ECO:0000259" key="7">
    <source>
        <dbReference type="Pfam" id="PF00685"/>
    </source>
</evidence>
<keyword evidence="1" id="KW-0808">Transferase</keyword>
<keyword evidence="5" id="KW-1015">Disulfide bond</keyword>
<feature type="disulfide bond" evidence="5">
    <location>
        <begin position="327"/>
        <end position="339"/>
    </location>
</feature>
<dbReference type="InterPro" id="IPR037359">
    <property type="entry name" value="NST/OST"/>
</dbReference>
<feature type="binding site" evidence="4">
    <location>
        <begin position="344"/>
        <end position="348"/>
    </location>
    <ligand>
        <name>3'-phosphoadenylyl sulfate</name>
        <dbReference type="ChEBI" id="CHEBI:58339"/>
    </ligand>
</feature>
<evidence type="ECO:0000256" key="6">
    <source>
        <dbReference type="SAM" id="Phobius"/>
    </source>
</evidence>
<name>A0A8B8CKK6_CRAVI</name>
<dbReference type="RefSeq" id="XP_022316378.1">
    <property type="nucleotide sequence ID" value="XM_022460670.1"/>
</dbReference>
<dbReference type="Gene3D" id="3.40.50.300">
    <property type="entry name" value="P-loop containing nucleotide triphosphate hydrolases"/>
    <property type="match status" value="1"/>
</dbReference>